<name>A0AAT9HJS9_9ACTN</name>
<sequence length="102" mass="10812">MWAGHRGPLSQPVPVCRYSTTWERLASSPTPVTTTTWRASAGIHARVRGPRPGIRAGSAGVPVPARPCAVLPVPGVVRADVPGASVAGAPPSWWCRYPPRIR</sequence>
<organism evidence="1">
    <name type="scientific">Streptomyces haneummycinicus</name>
    <dbReference type="NCBI Taxonomy" id="3074435"/>
    <lineage>
        <taxon>Bacteria</taxon>
        <taxon>Bacillati</taxon>
        <taxon>Actinomycetota</taxon>
        <taxon>Actinomycetes</taxon>
        <taxon>Kitasatosporales</taxon>
        <taxon>Streptomycetaceae</taxon>
        <taxon>Streptomyces</taxon>
    </lineage>
</organism>
<reference evidence="1" key="2">
    <citation type="submission" date="2024-07" db="EMBL/GenBank/DDBJ databases">
        <title>Streptomyces haneummycinica sp. nov., a new antibiotic-producing actinobacterium isolated from marine sediment.</title>
        <authorList>
            <person name="Uemura M."/>
            <person name="Hamada M."/>
            <person name="Hirano S."/>
            <person name="Kobayashi K."/>
            <person name="Ohshiro T."/>
            <person name="Kobayashi T."/>
            <person name="Terahara T."/>
        </authorList>
    </citation>
    <scope>NUCLEOTIDE SEQUENCE</scope>
    <source>
        <strain evidence="1">KM77-8</strain>
    </source>
</reference>
<dbReference type="AlphaFoldDB" id="A0AAT9HJS9"/>
<reference evidence="1" key="1">
    <citation type="submission" date="2024-06" db="EMBL/GenBank/DDBJ databases">
        <authorList>
            <consortium name="consrtm"/>
            <person name="Uemura M."/>
            <person name="Terahara T."/>
        </authorList>
    </citation>
    <scope>NUCLEOTIDE SEQUENCE</scope>
    <source>
        <strain evidence="1">KM77-8</strain>
    </source>
</reference>
<gene>
    <name evidence="1" type="ORF">SHKM778_41850</name>
</gene>
<protein>
    <submittedName>
        <fullName evidence="1">Uncharacterized protein</fullName>
    </submittedName>
</protein>
<dbReference type="EMBL" id="AP035768">
    <property type="protein sequence ID" value="BFO17797.1"/>
    <property type="molecule type" value="Genomic_DNA"/>
</dbReference>
<accession>A0AAT9HJS9</accession>
<evidence type="ECO:0000313" key="1">
    <source>
        <dbReference type="EMBL" id="BFO17797.1"/>
    </source>
</evidence>
<proteinExistence type="predicted"/>